<evidence type="ECO:0000256" key="4">
    <source>
        <dbReference type="ARBA" id="ARBA00022989"/>
    </source>
</evidence>
<dbReference type="SUPFAM" id="SSF52058">
    <property type="entry name" value="L domain-like"/>
    <property type="match status" value="1"/>
</dbReference>
<comment type="subcellular location">
    <subcellularLocation>
        <location evidence="1">Membrane</location>
        <topology evidence="1">Single-pass type I membrane protein</topology>
    </subcellularLocation>
</comment>
<proteinExistence type="predicted"/>
<name>A0A8T0JWL6_PHAAN</name>
<sequence>MTSDTICYLNALFLIYRYEDCAFITIAGLKYHLKHPSNRLSSWNSNRCQWNNITSGCAELHLSIQFPSSDESVGYPFNEEVFKEALEEGYDGEINPCLVYDFKHFNYLDFRDNLFQTIPIPSFIATITSLTHLNLSNAGIIGTLPSQIGNLSDSLYLDLQSDETWFTDNIDWVSSLSKLRYLALSNIWPVGGALCSSPSPVLHRLPVTTILNKEKRGGHSLRSDEKEDLVEELGAGGLKGNEEFGLGVGLDEGVKHLHGDYEAILLYAGDAGGFLYARRGEAFSNDGGYEGCVLVPEVEAVDEDVNAAGDVEVVVLRWKGFRQRAEGLVDLLLRRRRRAYDFSSVELSMEPGKHLKDMDSNKLKADIKKWPLRLLLLMHAKSVAVFESLVANSHIQHDGIALCCTWDGIELYIKWL</sequence>
<keyword evidence="7" id="KW-0325">Glycoprotein</keyword>
<keyword evidence="3" id="KW-0732">Signal</keyword>
<dbReference type="Gene3D" id="3.80.10.10">
    <property type="entry name" value="Ribonuclease Inhibitor"/>
    <property type="match status" value="1"/>
</dbReference>
<dbReference type="EMBL" id="JABFOF010000008">
    <property type="protein sequence ID" value="KAG2384805.1"/>
    <property type="molecule type" value="Genomic_DNA"/>
</dbReference>
<dbReference type="Proteomes" id="UP000743370">
    <property type="component" value="Unassembled WGS sequence"/>
</dbReference>
<reference evidence="8 9" key="1">
    <citation type="submission" date="2020-05" db="EMBL/GenBank/DDBJ databases">
        <title>Vigna angularis (adzuki bean) Var. LongXiaoDou No. 4 denovo assembly.</title>
        <authorList>
            <person name="Xiang H."/>
        </authorList>
    </citation>
    <scope>NUCLEOTIDE SEQUENCE [LARGE SCALE GENOMIC DNA]</scope>
    <source>
        <tissue evidence="8">Leaf</tissue>
    </source>
</reference>
<accession>A0A8T0JWL6</accession>
<evidence type="ECO:0000256" key="6">
    <source>
        <dbReference type="ARBA" id="ARBA00023170"/>
    </source>
</evidence>
<gene>
    <name evidence="8" type="ORF">HKW66_Vig0118970</name>
</gene>
<comment type="caution">
    <text evidence="8">The sequence shown here is derived from an EMBL/GenBank/DDBJ whole genome shotgun (WGS) entry which is preliminary data.</text>
</comment>
<evidence type="ECO:0000256" key="7">
    <source>
        <dbReference type="ARBA" id="ARBA00023180"/>
    </source>
</evidence>
<keyword evidence="4" id="KW-1133">Transmembrane helix</keyword>
<keyword evidence="5" id="KW-0472">Membrane</keyword>
<dbReference type="GO" id="GO:0016020">
    <property type="term" value="C:membrane"/>
    <property type="evidence" value="ECO:0007669"/>
    <property type="project" value="UniProtKB-SubCell"/>
</dbReference>
<dbReference type="PANTHER" id="PTHR48063:SF63">
    <property type="entry name" value="LEUCINE-RICH RECEPTOR-LIKE KINASE FAMILY PROTEIN"/>
    <property type="match status" value="1"/>
</dbReference>
<organism evidence="8 9">
    <name type="scientific">Phaseolus angularis</name>
    <name type="common">Azuki bean</name>
    <name type="synonym">Vigna angularis</name>
    <dbReference type="NCBI Taxonomy" id="3914"/>
    <lineage>
        <taxon>Eukaryota</taxon>
        <taxon>Viridiplantae</taxon>
        <taxon>Streptophyta</taxon>
        <taxon>Embryophyta</taxon>
        <taxon>Tracheophyta</taxon>
        <taxon>Spermatophyta</taxon>
        <taxon>Magnoliopsida</taxon>
        <taxon>eudicotyledons</taxon>
        <taxon>Gunneridae</taxon>
        <taxon>Pentapetalae</taxon>
        <taxon>rosids</taxon>
        <taxon>fabids</taxon>
        <taxon>Fabales</taxon>
        <taxon>Fabaceae</taxon>
        <taxon>Papilionoideae</taxon>
        <taxon>50 kb inversion clade</taxon>
        <taxon>NPAAA clade</taxon>
        <taxon>indigoferoid/millettioid clade</taxon>
        <taxon>Phaseoleae</taxon>
        <taxon>Vigna</taxon>
    </lineage>
</organism>
<evidence type="ECO:0000256" key="5">
    <source>
        <dbReference type="ARBA" id="ARBA00023136"/>
    </source>
</evidence>
<evidence type="ECO:0000256" key="2">
    <source>
        <dbReference type="ARBA" id="ARBA00022692"/>
    </source>
</evidence>
<keyword evidence="6" id="KW-0675">Receptor</keyword>
<keyword evidence="2" id="KW-0812">Transmembrane</keyword>
<evidence type="ECO:0000313" key="9">
    <source>
        <dbReference type="Proteomes" id="UP000743370"/>
    </source>
</evidence>
<dbReference type="PANTHER" id="PTHR48063">
    <property type="entry name" value="LRR RECEPTOR-LIKE KINASE"/>
    <property type="match status" value="1"/>
</dbReference>
<evidence type="ECO:0000313" key="8">
    <source>
        <dbReference type="EMBL" id="KAG2384805.1"/>
    </source>
</evidence>
<protein>
    <submittedName>
        <fullName evidence="8">Uncharacterized protein</fullName>
    </submittedName>
</protein>
<dbReference type="AlphaFoldDB" id="A0A8T0JWL6"/>
<dbReference type="InterPro" id="IPR046956">
    <property type="entry name" value="RLP23-like"/>
</dbReference>
<evidence type="ECO:0000256" key="1">
    <source>
        <dbReference type="ARBA" id="ARBA00004479"/>
    </source>
</evidence>
<evidence type="ECO:0000256" key="3">
    <source>
        <dbReference type="ARBA" id="ARBA00022729"/>
    </source>
</evidence>
<dbReference type="InterPro" id="IPR032675">
    <property type="entry name" value="LRR_dom_sf"/>
</dbReference>